<name>X0YYX9_9ZZZZ</name>
<dbReference type="Pfam" id="PF03063">
    <property type="entry name" value="Prismane"/>
    <property type="match status" value="1"/>
</dbReference>
<dbReference type="GO" id="GO:0050418">
    <property type="term" value="F:hydroxylamine reductase activity"/>
    <property type="evidence" value="ECO:0007669"/>
    <property type="project" value="TreeGrafter"/>
</dbReference>
<organism evidence="4">
    <name type="scientific">marine sediment metagenome</name>
    <dbReference type="NCBI Taxonomy" id="412755"/>
    <lineage>
        <taxon>unclassified sequences</taxon>
        <taxon>metagenomes</taxon>
        <taxon>ecological metagenomes</taxon>
    </lineage>
</organism>
<sequence length="145" mass="15514">MSSKDKSVSIDPASEQMLESAASQELELAWDRYEDMQPQCGYGQLGLCCKICVMGPCRIDPFGQGPQKGICGATADIIAARNLVRMIAGGAAAHSDHGRDVAHTLLTAASQDNCDYKVVDEKKVRALAEELGIVTEGKSKEELAK</sequence>
<dbReference type="GO" id="GO:0016151">
    <property type="term" value="F:nickel cation binding"/>
    <property type="evidence" value="ECO:0007669"/>
    <property type="project" value="InterPro"/>
</dbReference>
<dbReference type="GO" id="GO:0042542">
    <property type="term" value="P:response to hydrogen peroxide"/>
    <property type="evidence" value="ECO:0007669"/>
    <property type="project" value="TreeGrafter"/>
</dbReference>
<dbReference type="GO" id="GO:0006091">
    <property type="term" value="P:generation of precursor metabolites and energy"/>
    <property type="evidence" value="ECO:0007669"/>
    <property type="project" value="InterPro"/>
</dbReference>
<dbReference type="SUPFAM" id="SSF56821">
    <property type="entry name" value="Prismane protein-like"/>
    <property type="match status" value="1"/>
</dbReference>
<dbReference type="InterPro" id="IPR011254">
    <property type="entry name" value="Prismane-like_sf"/>
</dbReference>
<dbReference type="InterPro" id="IPR004137">
    <property type="entry name" value="HCP/CODH"/>
</dbReference>
<accession>X0YYX9</accession>
<dbReference type="InterPro" id="IPR016101">
    <property type="entry name" value="CO_DH_a-bundle"/>
</dbReference>
<keyword evidence="1" id="KW-0411">Iron-sulfur</keyword>
<dbReference type="Gene3D" id="1.20.1270.30">
    <property type="match status" value="1"/>
</dbReference>
<evidence type="ECO:0000256" key="3">
    <source>
        <dbReference type="ARBA" id="ARBA00023002"/>
    </source>
</evidence>
<evidence type="ECO:0008006" key="5">
    <source>
        <dbReference type="Google" id="ProtNLM"/>
    </source>
</evidence>
<dbReference type="GO" id="GO:0004601">
    <property type="term" value="F:peroxidase activity"/>
    <property type="evidence" value="ECO:0007669"/>
    <property type="project" value="TreeGrafter"/>
</dbReference>
<dbReference type="EMBL" id="BARS01041133">
    <property type="protein sequence ID" value="GAG41686.1"/>
    <property type="molecule type" value="Genomic_DNA"/>
</dbReference>
<evidence type="ECO:0000256" key="2">
    <source>
        <dbReference type="ARBA" id="ARBA00022596"/>
    </source>
</evidence>
<gene>
    <name evidence="4" type="ORF">S01H1_62606</name>
</gene>
<keyword evidence="2" id="KW-0533">Nickel</keyword>
<dbReference type="PANTHER" id="PTHR30109:SF4">
    <property type="entry name" value="CARBON MONOXIDE DEHYDROGENASE"/>
    <property type="match status" value="1"/>
</dbReference>
<evidence type="ECO:0000313" key="4">
    <source>
        <dbReference type="EMBL" id="GAG41686.1"/>
    </source>
</evidence>
<dbReference type="GO" id="GO:0051539">
    <property type="term" value="F:4 iron, 4 sulfur cluster binding"/>
    <property type="evidence" value="ECO:0007669"/>
    <property type="project" value="UniProtKB-KW"/>
</dbReference>
<dbReference type="GO" id="GO:0043885">
    <property type="term" value="F:anaerobic carbon-monoxide dehydrogenase activity"/>
    <property type="evidence" value="ECO:0007669"/>
    <property type="project" value="InterPro"/>
</dbReference>
<keyword evidence="3" id="KW-0560">Oxidoreductase</keyword>
<keyword evidence="1" id="KW-0004">4Fe-4S</keyword>
<reference evidence="4" key="1">
    <citation type="journal article" date="2014" name="Front. Microbiol.">
        <title>High frequency of phylogenetically diverse reductive dehalogenase-homologous genes in deep subseafloor sedimentary metagenomes.</title>
        <authorList>
            <person name="Kawai M."/>
            <person name="Futagami T."/>
            <person name="Toyoda A."/>
            <person name="Takaki Y."/>
            <person name="Nishi S."/>
            <person name="Hori S."/>
            <person name="Arai W."/>
            <person name="Tsubouchi T."/>
            <person name="Morono Y."/>
            <person name="Uchiyama I."/>
            <person name="Ito T."/>
            <person name="Fujiyama A."/>
            <person name="Inagaki F."/>
            <person name="Takami H."/>
        </authorList>
    </citation>
    <scope>NUCLEOTIDE SEQUENCE</scope>
    <source>
        <strain evidence="4">Expedition CK06-06</strain>
    </source>
</reference>
<evidence type="ECO:0000256" key="1">
    <source>
        <dbReference type="ARBA" id="ARBA00022485"/>
    </source>
</evidence>
<keyword evidence="1" id="KW-0408">Iron</keyword>
<feature type="non-terminal residue" evidence="4">
    <location>
        <position position="145"/>
    </location>
</feature>
<keyword evidence="1" id="KW-0479">Metal-binding</keyword>
<dbReference type="PANTHER" id="PTHR30109">
    <property type="entry name" value="HYDROXYLAMINE REDUCTASE"/>
    <property type="match status" value="1"/>
</dbReference>
<protein>
    <recommendedName>
        <fullName evidence="5">Carbon monoxide dehydrogenase</fullName>
    </recommendedName>
</protein>
<comment type="caution">
    <text evidence="4">The sequence shown here is derived from an EMBL/GenBank/DDBJ whole genome shotgun (WGS) entry which is preliminary data.</text>
</comment>
<dbReference type="AlphaFoldDB" id="X0YYX9"/>
<proteinExistence type="predicted"/>